<reference evidence="7" key="1">
    <citation type="submission" date="2020-10" db="EMBL/GenBank/DDBJ databases">
        <authorList>
            <person name="Gilroy R."/>
        </authorList>
    </citation>
    <scope>NUCLEOTIDE SEQUENCE</scope>
    <source>
        <strain evidence="7">ChiBcolR7-354</strain>
    </source>
</reference>
<keyword evidence="2 5" id="KW-0812">Transmembrane</keyword>
<protein>
    <submittedName>
        <fullName evidence="7">NfeD family protein</fullName>
    </submittedName>
</protein>
<evidence type="ECO:0000256" key="5">
    <source>
        <dbReference type="SAM" id="Phobius"/>
    </source>
</evidence>
<dbReference type="Proteomes" id="UP000824262">
    <property type="component" value="Unassembled WGS sequence"/>
</dbReference>
<accession>A0A9D1CS77</accession>
<evidence type="ECO:0000313" key="8">
    <source>
        <dbReference type="Proteomes" id="UP000824262"/>
    </source>
</evidence>
<comment type="subcellular location">
    <subcellularLocation>
        <location evidence="1">Membrane</location>
        <topology evidence="1">Multi-pass membrane protein</topology>
    </subcellularLocation>
</comment>
<dbReference type="PANTHER" id="PTHR33507:SF3">
    <property type="entry name" value="INNER MEMBRANE PROTEIN YBBJ"/>
    <property type="match status" value="1"/>
</dbReference>
<evidence type="ECO:0000259" key="6">
    <source>
        <dbReference type="Pfam" id="PF01957"/>
    </source>
</evidence>
<evidence type="ECO:0000313" key="7">
    <source>
        <dbReference type="EMBL" id="HIQ78306.1"/>
    </source>
</evidence>
<dbReference type="Pfam" id="PF01957">
    <property type="entry name" value="NfeD"/>
    <property type="match status" value="1"/>
</dbReference>
<feature type="domain" description="NfeD-like C-terminal" evidence="6">
    <location>
        <begin position="80"/>
        <end position="139"/>
    </location>
</feature>
<evidence type="ECO:0000256" key="4">
    <source>
        <dbReference type="ARBA" id="ARBA00023136"/>
    </source>
</evidence>
<dbReference type="InterPro" id="IPR052165">
    <property type="entry name" value="Membrane_assoc_protease"/>
</dbReference>
<name>A0A9D1CS77_9FIRM</name>
<dbReference type="InterPro" id="IPR012340">
    <property type="entry name" value="NA-bd_OB-fold"/>
</dbReference>
<evidence type="ECO:0000256" key="3">
    <source>
        <dbReference type="ARBA" id="ARBA00022989"/>
    </source>
</evidence>
<evidence type="ECO:0000256" key="2">
    <source>
        <dbReference type="ARBA" id="ARBA00022692"/>
    </source>
</evidence>
<dbReference type="Gene3D" id="2.40.50.140">
    <property type="entry name" value="Nucleic acid-binding proteins"/>
    <property type="match status" value="1"/>
</dbReference>
<dbReference type="InterPro" id="IPR002810">
    <property type="entry name" value="NfeD-like_C"/>
</dbReference>
<gene>
    <name evidence="7" type="ORF">IAB77_03510</name>
</gene>
<dbReference type="EMBL" id="DVGA01000037">
    <property type="protein sequence ID" value="HIQ78306.1"/>
    <property type="molecule type" value="Genomic_DNA"/>
</dbReference>
<keyword evidence="3 5" id="KW-1133">Transmembrane helix</keyword>
<sequence length="149" mass="15814">MTIFWIVLVIIFAVVEAMTAGLTCIWFGVGAVAALISAFFGAAIWLQFVWFFVISIASLLLTRPLVRKYVDSVKQPTNADMVIGRTALVIEDIDNIAATGAVSVGGKEWTARSDTGARILSGEVVTVLRIDGVKLIVAPAGSAEGGDDR</sequence>
<feature type="transmembrane region" description="Helical" evidence="5">
    <location>
        <begin position="27"/>
        <end position="60"/>
    </location>
</feature>
<dbReference type="AlphaFoldDB" id="A0A9D1CS77"/>
<evidence type="ECO:0000256" key="1">
    <source>
        <dbReference type="ARBA" id="ARBA00004141"/>
    </source>
</evidence>
<keyword evidence="4 5" id="KW-0472">Membrane</keyword>
<comment type="caution">
    <text evidence="7">The sequence shown here is derived from an EMBL/GenBank/DDBJ whole genome shotgun (WGS) entry which is preliminary data.</text>
</comment>
<dbReference type="SUPFAM" id="SSF141322">
    <property type="entry name" value="NfeD domain-like"/>
    <property type="match status" value="1"/>
</dbReference>
<organism evidence="7 8">
    <name type="scientific">Candidatus Scatomorpha intestinavium</name>
    <dbReference type="NCBI Taxonomy" id="2840922"/>
    <lineage>
        <taxon>Bacteria</taxon>
        <taxon>Bacillati</taxon>
        <taxon>Bacillota</taxon>
        <taxon>Clostridia</taxon>
        <taxon>Eubacteriales</taxon>
        <taxon>Candidatus Scatomorpha</taxon>
    </lineage>
</organism>
<reference evidence="7" key="2">
    <citation type="journal article" date="2021" name="PeerJ">
        <title>Extensive microbial diversity within the chicken gut microbiome revealed by metagenomics and culture.</title>
        <authorList>
            <person name="Gilroy R."/>
            <person name="Ravi A."/>
            <person name="Getino M."/>
            <person name="Pursley I."/>
            <person name="Horton D.L."/>
            <person name="Alikhan N.F."/>
            <person name="Baker D."/>
            <person name="Gharbi K."/>
            <person name="Hall N."/>
            <person name="Watson M."/>
            <person name="Adriaenssens E.M."/>
            <person name="Foster-Nyarko E."/>
            <person name="Jarju S."/>
            <person name="Secka A."/>
            <person name="Antonio M."/>
            <person name="Oren A."/>
            <person name="Chaudhuri R.R."/>
            <person name="La Ragione R."/>
            <person name="Hildebrand F."/>
            <person name="Pallen M.J."/>
        </authorList>
    </citation>
    <scope>NUCLEOTIDE SEQUENCE</scope>
    <source>
        <strain evidence="7">ChiBcolR7-354</strain>
    </source>
</reference>
<dbReference type="PANTHER" id="PTHR33507">
    <property type="entry name" value="INNER MEMBRANE PROTEIN YBBJ"/>
    <property type="match status" value="1"/>
</dbReference>
<proteinExistence type="predicted"/>
<dbReference type="GO" id="GO:0005886">
    <property type="term" value="C:plasma membrane"/>
    <property type="evidence" value="ECO:0007669"/>
    <property type="project" value="TreeGrafter"/>
</dbReference>